<evidence type="ECO:0000313" key="1">
    <source>
        <dbReference type="EMBL" id="SDX50218.1"/>
    </source>
</evidence>
<gene>
    <name evidence="1" type="ORF">SAMN04487960_11068</name>
</gene>
<proteinExistence type="predicted"/>
<dbReference type="AlphaFoldDB" id="A0A1H3C8J9"/>
<dbReference type="RefSeq" id="WP_091816449.1">
    <property type="nucleotide sequence ID" value="NZ_FNNE01000010.1"/>
</dbReference>
<evidence type="ECO:0008006" key="3">
    <source>
        <dbReference type="Google" id="ProtNLM"/>
    </source>
</evidence>
<protein>
    <recommendedName>
        <fullName evidence="3">SprT-like family protein</fullName>
    </recommendedName>
</protein>
<keyword evidence="2" id="KW-1185">Reference proteome</keyword>
<sequence length="230" mass="26309">MSLSLSPHRQLGELLCDATRQILWPLATNRSDNQLQCRVGHGQATYHRYDPRHSLHQITYGVRMIEAKQQGASAAAWLSTREISRRRYFAGTISPLNLLAHTCCHEFAHLLQQLDGKRFRGSVHNRHFYSILDNLHAQGYGERVQSYLAERAQRQGLPLSDQRLEMPDPASARAHWQVGDKVYFGEGQGHRVGHILRVNRKTCTVACPALHGQLRYRVPLTMLRREEESA</sequence>
<dbReference type="EMBL" id="FNNE01000010">
    <property type="protein sequence ID" value="SDX50218.1"/>
    <property type="molecule type" value="Genomic_DNA"/>
</dbReference>
<evidence type="ECO:0000313" key="2">
    <source>
        <dbReference type="Proteomes" id="UP000199675"/>
    </source>
</evidence>
<reference evidence="1 2" key="1">
    <citation type="submission" date="2016-10" db="EMBL/GenBank/DDBJ databases">
        <authorList>
            <person name="de Groot N.N."/>
        </authorList>
    </citation>
    <scope>NUCLEOTIDE SEQUENCE [LARGE SCALE GENOMIC DNA]</scope>
    <source>
        <strain evidence="1 2">CGMCC 1.7059</strain>
    </source>
</reference>
<dbReference type="Proteomes" id="UP000199675">
    <property type="component" value="Unassembled WGS sequence"/>
</dbReference>
<name>A0A1H3C8J9_9GAMM</name>
<organism evidence="1 2">
    <name type="scientific">Marinobacter mobilis</name>
    <dbReference type="NCBI Taxonomy" id="488533"/>
    <lineage>
        <taxon>Bacteria</taxon>
        <taxon>Pseudomonadati</taxon>
        <taxon>Pseudomonadota</taxon>
        <taxon>Gammaproteobacteria</taxon>
        <taxon>Pseudomonadales</taxon>
        <taxon>Marinobacteraceae</taxon>
        <taxon>Marinobacter</taxon>
    </lineage>
</organism>
<dbReference type="OrthoDB" id="6357569at2"/>
<accession>A0A1H3C8J9</accession>